<dbReference type="Proteomes" id="UP000768524">
    <property type="component" value="Unassembled WGS sequence"/>
</dbReference>
<accession>A0AAE3BER0</accession>
<comment type="caution">
    <text evidence="1">The sequence shown here is derived from an EMBL/GenBank/DDBJ whole genome shotgun (WGS) entry which is preliminary data.</text>
</comment>
<evidence type="ECO:0000313" key="1">
    <source>
        <dbReference type="EMBL" id="MBN3051741.1"/>
    </source>
</evidence>
<dbReference type="AlphaFoldDB" id="A0AAE3BER0"/>
<proteinExistence type="predicted"/>
<sequence length="52" mass="5834">MNIITGAAIGAIVVCIWHVMQLTRRVEKLELLIKPNIDSQLSASKENERNSE</sequence>
<reference evidence="1" key="1">
    <citation type="submission" date="2020-07" db="EMBL/GenBank/DDBJ databases">
        <title>A pangenomic view of the genus Pectobacterium provides insights into genome organization, phylogeny, and virulence.</title>
        <authorList>
            <person name="Jonkheer E."/>
            <person name="Brankovics B."/>
            <person name="Houwers I."/>
            <person name="Van Der Wolf J."/>
            <person name="Bonants P."/>
            <person name="Vreeburg R."/>
            <person name="Bollema R."/>
            <person name="De Haan J."/>
            <person name="Berke L."/>
            <person name="De Ridder D."/>
            <person name="Smit S."/>
            <person name="Van Der Lee T.A.J."/>
        </authorList>
    </citation>
    <scope>NUCLEOTIDE SEQUENCE</scope>
    <source>
        <strain evidence="1">NAK:433</strain>
    </source>
</reference>
<dbReference type="RefSeq" id="WP_155278025.1">
    <property type="nucleotide sequence ID" value="NZ_JACGEP010000021.1"/>
</dbReference>
<evidence type="ECO:0000313" key="2">
    <source>
        <dbReference type="Proteomes" id="UP000768524"/>
    </source>
</evidence>
<protein>
    <submittedName>
        <fullName evidence="1">Uncharacterized protein</fullName>
    </submittedName>
</protein>
<gene>
    <name evidence="1" type="ORF">H4F45_09690</name>
</gene>
<organism evidence="1 2">
    <name type="scientific">Pectobacterium brasiliense</name>
    <dbReference type="NCBI Taxonomy" id="180957"/>
    <lineage>
        <taxon>Bacteria</taxon>
        <taxon>Pseudomonadati</taxon>
        <taxon>Pseudomonadota</taxon>
        <taxon>Gammaproteobacteria</taxon>
        <taxon>Enterobacterales</taxon>
        <taxon>Pectobacteriaceae</taxon>
        <taxon>Pectobacterium</taxon>
    </lineage>
</organism>
<name>A0AAE3BER0_9GAMM</name>
<dbReference type="EMBL" id="JACGEP010000021">
    <property type="protein sequence ID" value="MBN3051741.1"/>
    <property type="molecule type" value="Genomic_DNA"/>
</dbReference>